<name>A0A8J4QX81_9ROSI</name>
<proteinExistence type="predicted"/>
<dbReference type="Proteomes" id="UP000737018">
    <property type="component" value="Unassembled WGS sequence"/>
</dbReference>
<evidence type="ECO:0000313" key="2">
    <source>
        <dbReference type="Proteomes" id="UP000737018"/>
    </source>
</evidence>
<keyword evidence="2" id="KW-1185">Reference proteome</keyword>
<protein>
    <submittedName>
        <fullName evidence="1">Uncharacterized protein</fullName>
    </submittedName>
</protein>
<comment type="caution">
    <text evidence="1">The sequence shown here is derived from an EMBL/GenBank/DDBJ whole genome shotgun (WGS) entry which is preliminary data.</text>
</comment>
<accession>A0A8J4QX81</accession>
<dbReference type="EMBL" id="JRKL02003639">
    <property type="protein sequence ID" value="KAF3954619.1"/>
    <property type="molecule type" value="Genomic_DNA"/>
</dbReference>
<evidence type="ECO:0000313" key="1">
    <source>
        <dbReference type="EMBL" id="KAF3954619.1"/>
    </source>
</evidence>
<sequence length="77" mass="8755">MNLLPPEFSLPLGVYLVSLKKEFGTDSKFMSTFNSNHSSKLIKALSHVLQMRRSSNNCAKHRGKKLRYLLLPAETSF</sequence>
<gene>
    <name evidence="1" type="ORF">CMV_020051</name>
</gene>
<reference evidence="1" key="1">
    <citation type="submission" date="2020-03" db="EMBL/GenBank/DDBJ databases">
        <title>Castanea mollissima Vanexum genome sequencing.</title>
        <authorList>
            <person name="Staton M."/>
        </authorList>
    </citation>
    <scope>NUCLEOTIDE SEQUENCE</scope>
    <source>
        <tissue evidence="1">Leaf</tissue>
    </source>
</reference>
<organism evidence="1 2">
    <name type="scientific">Castanea mollissima</name>
    <name type="common">Chinese chestnut</name>
    <dbReference type="NCBI Taxonomy" id="60419"/>
    <lineage>
        <taxon>Eukaryota</taxon>
        <taxon>Viridiplantae</taxon>
        <taxon>Streptophyta</taxon>
        <taxon>Embryophyta</taxon>
        <taxon>Tracheophyta</taxon>
        <taxon>Spermatophyta</taxon>
        <taxon>Magnoliopsida</taxon>
        <taxon>eudicotyledons</taxon>
        <taxon>Gunneridae</taxon>
        <taxon>Pentapetalae</taxon>
        <taxon>rosids</taxon>
        <taxon>fabids</taxon>
        <taxon>Fagales</taxon>
        <taxon>Fagaceae</taxon>
        <taxon>Castanea</taxon>
    </lineage>
</organism>
<dbReference type="AlphaFoldDB" id="A0A8J4QX81"/>